<dbReference type="HOGENOM" id="CLU_056417_0_0_1"/>
<protein>
    <submittedName>
        <fullName evidence="2">Uncharacterized protein</fullName>
    </submittedName>
</protein>
<feature type="region of interest" description="Disordered" evidence="1">
    <location>
        <begin position="39"/>
        <end position="70"/>
    </location>
</feature>
<evidence type="ECO:0000313" key="3">
    <source>
        <dbReference type="Proteomes" id="UP000054166"/>
    </source>
</evidence>
<keyword evidence="3" id="KW-1185">Reference proteome</keyword>
<gene>
    <name evidence="2" type="ORF">PILCRDRAFT_12214</name>
</gene>
<dbReference type="Proteomes" id="UP000054166">
    <property type="component" value="Unassembled WGS sequence"/>
</dbReference>
<proteinExistence type="predicted"/>
<dbReference type="EMBL" id="KN833027">
    <property type="protein sequence ID" value="KIM77214.1"/>
    <property type="molecule type" value="Genomic_DNA"/>
</dbReference>
<evidence type="ECO:0000313" key="2">
    <source>
        <dbReference type="EMBL" id="KIM77214.1"/>
    </source>
</evidence>
<accession>A0A0C3FBI7</accession>
<reference evidence="3" key="2">
    <citation type="submission" date="2015-01" db="EMBL/GenBank/DDBJ databases">
        <title>Evolutionary Origins and Diversification of the Mycorrhizal Mutualists.</title>
        <authorList>
            <consortium name="DOE Joint Genome Institute"/>
            <consortium name="Mycorrhizal Genomics Consortium"/>
            <person name="Kohler A."/>
            <person name="Kuo A."/>
            <person name="Nagy L.G."/>
            <person name="Floudas D."/>
            <person name="Copeland A."/>
            <person name="Barry K.W."/>
            <person name="Cichocki N."/>
            <person name="Veneault-Fourrey C."/>
            <person name="LaButti K."/>
            <person name="Lindquist E.A."/>
            <person name="Lipzen A."/>
            <person name="Lundell T."/>
            <person name="Morin E."/>
            <person name="Murat C."/>
            <person name="Riley R."/>
            <person name="Ohm R."/>
            <person name="Sun H."/>
            <person name="Tunlid A."/>
            <person name="Henrissat B."/>
            <person name="Grigoriev I.V."/>
            <person name="Hibbett D.S."/>
            <person name="Martin F."/>
        </authorList>
    </citation>
    <scope>NUCLEOTIDE SEQUENCE [LARGE SCALE GENOMIC DNA]</scope>
    <source>
        <strain evidence="3">F 1598</strain>
    </source>
</reference>
<reference evidence="2 3" key="1">
    <citation type="submission" date="2014-04" db="EMBL/GenBank/DDBJ databases">
        <authorList>
            <consortium name="DOE Joint Genome Institute"/>
            <person name="Kuo A."/>
            <person name="Tarkka M."/>
            <person name="Buscot F."/>
            <person name="Kohler A."/>
            <person name="Nagy L.G."/>
            <person name="Floudas D."/>
            <person name="Copeland A."/>
            <person name="Barry K.W."/>
            <person name="Cichocki N."/>
            <person name="Veneault-Fourrey C."/>
            <person name="LaButti K."/>
            <person name="Lindquist E.A."/>
            <person name="Lipzen A."/>
            <person name="Lundell T."/>
            <person name="Morin E."/>
            <person name="Murat C."/>
            <person name="Sun H."/>
            <person name="Tunlid A."/>
            <person name="Henrissat B."/>
            <person name="Grigoriev I.V."/>
            <person name="Hibbett D.S."/>
            <person name="Martin F."/>
            <person name="Nordberg H.P."/>
            <person name="Cantor M.N."/>
            <person name="Hua S.X."/>
        </authorList>
    </citation>
    <scope>NUCLEOTIDE SEQUENCE [LARGE SCALE GENOMIC DNA]</scope>
    <source>
        <strain evidence="2 3">F 1598</strain>
    </source>
</reference>
<dbReference type="InParanoid" id="A0A0C3FBI7"/>
<sequence length="217" mass="24775">MSFTTNPNPFLNLLLPAPAIKGTILYPLITTCPSTPLPDDSAGSLTSTSPLLKSDPADHNPPPDINKLYPSDHTTSINMLTNKYPIYYICLKEPIHHERGYVFYKFTSDLFLRFHTPQPTKPPTNLIAIPTFHASDEAAHLVIQEETFHQQVLEEDHVIAPLHTWDRDLLTLSLEKQTWFKEKEPRPKERFDWFTNSEDNIREEVVQILKAKESGSG</sequence>
<name>A0A0C3FBI7_PILCF</name>
<dbReference type="AlphaFoldDB" id="A0A0C3FBI7"/>
<evidence type="ECO:0000256" key="1">
    <source>
        <dbReference type="SAM" id="MobiDB-lite"/>
    </source>
</evidence>
<organism evidence="2 3">
    <name type="scientific">Piloderma croceum (strain F 1598)</name>
    <dbReference type="NCBI Taxonomy" id="765440"/>
    <lineage>
        <taxon>Eukaryota</taxon>
        <taxon>Fungi</taxon>
        <taxon>Dikarya</taxon>
        <taxon>Basidiomycota</taxon>
        <taxon>Agaricomycotina</taxon>
        <taxon>Agaricomycetes</taxon>
        <taxon>Agaricomycetidae</taxon>
        <taxon>Atheliales</taxon>
        <taxon>Atheliaceae</taxon>
        <taxon>Piloderma</taxon>
    </lineage>
</organism>